<dbReference type="EMBL" id="RPFW01000001">
    <property type="protein sequence ID" value="TVZ06613.1"/>
    <property type="molecule type" value="Genomic_DNA"/>
</dbReference>
<dbReference type="AlphaFoldDB" id="A0A6P2CAM1"/>
<comment type="caution">
    <text evidence="1">The sequence shown here is derived from an EMBL/GenBank/DDBJ whole genome shotgun (WGS) entry which is preliminary data.</text>
</comment>
<name>A0A6P2CAM1_9ACTN</name>
<evidence type="ECO:0000313" key="1">
    <source>
        <dbReference type="EMBL" id="TVZ06613.1"/>
    </source>
</evidence>
<dbReference type="SUPFAM" id="SSF55961">
    <property type="entry name" value="Bet v1-like"/>
    <property type="match status" value="1"/>
</dbReference>
<reference evidence="1 2" key="1">
    <citation type="submission" date="2018-11" db="EMBL/GenBank/DDBJ databases">
        <title>Trebonia kvetii gen.nov., sp.nov., a novel acidophilic actinobacterium, and proposal of the new actinobacterial family Treboniaceae fam. nov.</title>
        <authorList>
            <person name="Rapoport D."/>
            <person name="Sagova-Mareckova M."/>
            <person name="Sedlacek I."/>
            <person name="Provaznik J."/>
            <person name="Kralova S."/>
            <person name="Pavlinic D."/>
            <person name="Benes V."/>
            <person name="Kopecky J."/>
        </authorList>
    </citation>
    <scope>NUCLEOTIDE SEQUENCE [LARGE SCALE GENOMIC DNA]</scope>
    <source>
        <strain evidence="1 2">15Tr583</strain>
    </source>
</reference>
<dbReference type="Pfam" id="PF10604">
    <property type="entry name" value="Polyketide_cyc2"/>
    <property type="match status" value="1"/>
</dbReference>
<organism evidence="1 2">
    <name type="scientific">Trebonia kvetii</name>
    <dbReference type="NCBI Taxonomy" id="2480626"/>
    <lineage>
        <taxon>Bacteria</taxon>
        <taxon>Bacillati</taxon>
        <taxon>Actinomycetota</taxon>
        <taxon>Actinomycetes</taxon>
        <taxon>Streptosporangiales</taxon>
        <taxon>Treboniaceae</taxon>
        <taxon>Trebonia</taxon>
    </lineage>
</organism>
<keyword evidence="2" id="KW-1185">Reference proteome</keyword>
<dbReference type="InterPro" id="IPR023393">
    <property type="entry name" value="START-like_dom_sf"/>
</dbReference>
<proteinExistence type="predicted"/>
<protein>
    <recommendedName>
        <fullName evidence="3">SRPBCC family protein</fullName>
    </recommendedName>
</protein>
<dbReference type="Gene3D" id="3.30.530.20">
    <property type="match status" value="1"/>
</dbReference>
<dbReference type="InterPro" id="IPR019587">
    <property type="entry name" value="Polyketide_cyclase/dehydratase"/>
</dbReference>
<gene>
    <name evidence="1" type="ORF">EAS64_04290</name>
</gene>
<accession>A0A6P2CAM1</accession>
<sequence>MPMARINGEIIIAAPAEQVFDIVADERNEPRYNARIARAEKTSPGPVGRGARFTAQPRGLGAAGVMTVEIVDYDRPRRLATSIRSSYLDVDGTLTFSKADGGTRMRWSWDMRLRGAMRALSPVVRVIGPRWEHRNWAGLKQLMESGREAQAR</sequence>
<evidence type="ECO:0008006" key="3">
    <source>
        <dbReference type="Google" id="ProtNLM"/>
    </source>
</evidence>
<dbReference type="OrthoDB" id="5951835at2"/>
<evidence type="ECO:0000313" key="2">
    <source>
        <dbReference type="Proteomes" id="UP000460272"/>
    </source>
</evidence>
<dbReference type="Proteomes" id="UP000460272">
    <property type="component" value="Unassembled WGS sequence"/>
</dbReference>